<dbReference type="InterPro" id="IPR001279">
    <property type="entry name" value="Metallo-B-lactamas"/>
</dbReference>
<organism evidence="2 3">
    <name type="scientific">Ponticaulis profundi</name>
    <dbReference type="NCBI Taxonomy" id="2665222"/>
    <lineage>
        <taxon>Bacteria</taxon>
        <taxon>Pseudomonadati</taxon>
        <taxon>Pseudomonadota</taxon>
        <taxon>Alphaproteobacteria</taxon>
        <taxon>Hyphomonadales</taxon>
        <taxon>Hyphomonadaceae</taxon>
        <taxon>Ponticaulis</taxon>
    </lineage>
</organism>
<dbReference type="Proteomes" id="UP001596303">
    <property type="component" value="Unassembled WGS sequence"/>
</dbReference>
<dbReference type="Gene3D" id="3.60.15.10">
    <property type="entry name" value="Ribonuclease Z/Hydroxyacylglutathione hydrolase-like"/>
    <property type="match status" value="1"/>
</dbReference>
<proteinExistence type="predicted"/>
<dbReference type="PANTHER" id="PTHR42663:SF6">
    <property type="entry name" value="HYDROLASE C777.06C-RELATED"/>
    <property type="match status" value="1"/>
</dbReference>
<reference evidence="3" key="1">
    <citation type="journal article" date="2019" name="Int. J. Syst. Evol. Microbiol.">
        <title>The Global Catalogue of Microorganisms (GCM) 10K type strain sequencing project: providing services to taxonomists for standard genome sequencing and annotation.</title>
        <authorList>
            <consortium name="The Broad Institute Genomics Platform"/>
            <consortium name="The Broad Institute Genome Sequencing Center for Infectious Disease"/>
            <person name="Wu L."/>
            <person name="Ma J."/>
        </authorList>
    </citation>
    <scope>NUCLEOTIDE SEQUENCE [LARGE SCALE GENOMIC DNA]</scope>
    <source>
        <strain evidence="3">CGMCC-1.15741</strain>
    </source>
</reference>
<dbReference type="SUPFAM" id="SSF56281">
    <property type="entry name" value="Metallo-hydrolase/oxidoreductase"/>
    <property type="match status" value="1"/>
</dbReference>
<dbReference type="EMBL" id="JBHSSW010000066">
    <property type="protein sequence ID" value="MFC6200000.1"/>
    <property type="molecule type" value="Genomic_DNA"/>
</dbReference>
<feature type="domain" description="Metallo-beta-lactamase" evidence="1">
    <location>
        <begin position="55"/>
        <end position="238"/>
    </location>
</feature>
<dbReference type="Pfam" id="PF12706">
    <property type="entry name" value="Lactamase_B_2"/>
    <property type="match status" value="1"/>
</dbReference>
<dbReference type="PANTHER" id="PTHR42663">
    <property type="entry name" value="HYDROLASE C777.06C-RELATED-RELATED"/>
    <property type="match status" value="1"/>
</dbReference>
<accession>A0ABW1SEA0</accession>
<sequence length="268" mass="30441">MSNNRVIILGCGSSGGVPRIGNEWGACDPLNGKNRRSRCGIYLEMNRDSDQPIHMLIDTAPELREQLIRSEISLVDCVLYTHTHADQCHGIDDLRVLAYLQRAQMPIYGSKRTMEELCDRFSYCFQRPSGSPYPPILDAKPHIHPYKLFEAKGLRGGAVSVLPLDQDHGSMRSLGFRMNNIAYCNDVVELPEQSLAQLEGLDLFIVDTLRYEPHPTHAHLERVLSWIERIQPKRAVLTNLHIDLDYDRLRSELPAHVEPAYDAMVLDV</sequence>
<comment type="caution">
    <text evidence="2">The sequence shown here is derived from an EMBL/GenBank/DDBJ whole genome shotgun (WGS) entry which is preliminary data.</text>
</comment>
<gene>
    <name evidence="2" type="ORF">ACFQDM_18145</name>
</gene>
<evidence type="ECO:0000259" key="1">
    <source>
        <dbReference type="Pfam" id="PF12706"/>
    </source>
</evidence>
<keyword evidence="3" id="KW-1185">Reference proteome</keyword>
<name>A0ABW1SEA0_9PROT</name>
<dbReference type="CDD" id="cd16279">
    <property type="entry name" value="metallo-hydrolase-like_MBL-fold"/>
    <property type="match status" value="1"/>
</dbReference>
<evidence type="ECO:0000313" key="2">
    <source>
        <dbReference type="EMBL" id="MFC6200000.1"/>
    </source>
</evidence>
<evidence type="ECO:0000313" key="3">
    <source>
        <dbReference type="Proteomes" id="UP001596303"/>
    </source>
</evidence>
<protein>
    <submittedName>
        <fullName evidence="2">MBL fold metallo-hydrolase</fullName>
    </submittedName>
</protein>
<dbReference type="InterPro" id="IPR036866">
    <property type="entry name" value="RibonucZ/Hydroxyglut_hydro"/>
</dbReference>